<evidence type="ECO:0000259" key="3">
    <source>
        <dbReference type="PROSITE" id="PS50966"/>
    </source>
</evidence>
<feature type="region of interest" description="Disordered" evidence="2">
    <location>
        <begin position="113"/>
        <end position="132"/>
    </location>
</feature>
<organism evidence="4 5">
    <name type="scientific">Methylorubrum zatmanii</name>
    <dbReference type="NCBI Taxonomy" id="29429"/>
    <lineage>
        <taxon>Bacteria</taxon>
        <taxon>Pseudomonadati</taxon>
        <taxon>Pseudomonadota</taxon>
        <taxon>Alphaproteobacteria</taxon>
        <taxon>Hyphomicrobiales</taxon>
        <taxon>Methylobacteriaceae</taxon>
        <taxon>Methylorubrum</taxon>
    </lineage>
</organism>
<dbReference type="RefSeq" id="WP_192284720.1">
    <property type="nucleotide sequence ID" value="NZ_JBHSTT010000023.1"/>
</dbReference>
<feature type="compositionally biased region" description="Basic and acidic residues" evidence="2">
    <location>
        <begin position="122"/>
        <end position="132"/>
    </location>
</feature>
<keyword evidence="1" id="KW-0862">Zinc</keyword>
<evidence type="ECO:0000313" key="5">
    <source>
        <dbReference type="Proteomes" id="UP001596237"/>
    </source>
</evidence>
<comment type="caution">
    <text evidence="4">The sequence shown here is derived from an EMBL/GenBank/DDBJ whole genome shotgun (WGS) entry which is preliminary data.</text>
</comment>
<accession>A0ABW1WLF5</accession>
<evidence type="ECO:0000256" key="1">
    <source>
        <dbReference type="PROSITE-ProRule" id="PRU00325"/>
    </source>
</evidence>
<dbReference type="PROSITE" id="PS50966">
    <property type="entry name" value="ZF_SWIM"/>
    <property type="match status" value="1"/>
</dbReference>
<reference evidence="5" key="1">
    <citation type="journal article" date="2019" name="Int. J. Syst. Evol. Microbiol.">
        <title>The Global Catalogue of Microorganisms (GCM) 10K type strain sequencing project: providing services to taxonomists for standard genome sequencing and annotation.</title>
        <authorList>
            <consortium name="The Broad Institute Genomics Platform"/>
            <consortium name="The Broad Institute Genome Sequencing Center for Infectious Disease"/>
            <person name="Wu L."/>
            <person name="Ma J."/>
        </authorList>
    </citation>
    <scope>NUCLEOTIDE SEQUENCE [LARGE SCALE GENOMIC DNA]</scope>
    <source>
        <strain evidence="5">CCUG 36916</strain>
    </source>
</reference>
<keyword evidence="1" id="KW-0479">Metal-binding</keyword>
<name>A0ABW1WLF5_9HYPH</name>
<dbReference type="EMBL" id="JBHSTT010000023">
    <property type="protein sequence ID" value="MFC6388978.1"/>
    <property type="molecule type" value="Genomic_DNA"/>
</dbReference>
<feature type="domain" description="SWIM-type" evidence="3">
    <location>
        <begin position="52"/>
        <end position="85"/>
    </location>
</feature>
<dbReference type="Proteomes" id="UP001596237">
    <property type="component" value="Unassembled WGS sequence"/>
</dbReference>
<dbReference type="Pfam" id="PF04434">
    <property type="entry name" value="SWIM"/>
    <property type="match status" value="1"/>
</dbReference>
<keyword evidence="1" id="KW-0863">Zinc-finger</keyword>
<sequence length="464" mass="48229">MTLTTAQILDLAPDAASRKAGQAQSKPASWLGLGRAGTVIWGEIKGSGASPYRTVADLAGPASKCTCPSRKFPCKHALGLMLVDAAAAIAEAEPPDWAAAWMKGRESRAAAAETRAQAPVKPVDEKAQAKRRQAREDRVAAALDEVDLWLRDLMRRGLSALRSEPYAFWDRMAGRLVDGQVPGLARRVRALPGLIAAAPQPGASRPEAALGLGLGRLALLVRAARRLDALAPEQAAGVRAALGYSVTAEEMAIRPGQTDDWAVLAHAIEEEDRLTARSVWLVGRASGALAQVLDYGSAGSPLPPAPAAGQDFRGALAFLPGDPPLRAVFREGRSGPAAEAVLPGAASVAAARDAFAEALARAPWTERWPVRLKGVRLGRLAATGGTTDHKAGHRPAFAAGDAGGCLALRADPRLPSLLAVAAGRPVDLFGLYDGAGLSPLALVSEGRLYAMPAQGAQPVLLQVA</sequence>
<keyword evidence="5" id="KW-1185">Reference proteome</keyword>
<dbReference type="InterPro" id="IPR007527">
    <property type="entry name" value="Znf_SWIM"/>
</dbReference>
<protein>
    <submittedName>
        <fullName evidence="4">SWIM zinc finger family protein</fullName>
    </submittedName>
</protein>
<evidence type="ECO:0000313" key="4">
    <source>
        <dbReference type="EMBL" id="MFC6388978.1"/>
    </source>
</evidence>
<proteinExistence type="predicted"/>
<gene>
    <name evidence="4" type="ORF">ACFQDP_06450</name>
</gene>
<evidence type="ECO:0000256" key="2">
    <source>
        <dbReference type="SAM" id="MobiDB-lite"/>
    </source>
</evidence>